<feature type="transmembrane region" description="Helical" evidence="6">
    <location>
        <begin position="95"/>
        <end position="121"/>
    </location>
</feature>
<feature type="non-terminal residue" evidence="8">
    <location>
        <position position="191"/>
    </location>
</feature>
<keyword evidence="2" id="KW-1003">Cell membrane</keyword>
<reference evidence="8" key="1">
    <citation type="submission" date="2020-07" db="EMBL/GenBank/DDBJ databases">
        <title>Huge and variable diversity of episymbiotic CPR bacteria and DPANN archaea in groundwater ecosystems.</title>
        <authorList>
            <person name="He C.Y."/>
            <person name="Keren R."/>
            <person name="Whittaker M."/>
            <person name="Farag I.F."/>
            <person name="Doudna J."/>
            <person name="Cate J.H.D."/>
            <person name="Banfield J.F."/>
        </authorList>
    </citation>
    <scope>NUCLEOTIDE SEQUENCE</scope>
    <source>
        <strain evidence="8">NC_groundwater_1482_Ag_S-0.65um_47_24</strain>
    </source>
</reference>
<dbReference type="Pfam" id="PF13491">
    <property type="entry name" value="FtsK_4TM"/>
    <property type="match status" value="1"/>
</dbReference>
<evidence type="ECO:0000313" key="9">
    <source>
        <dbReference type="Proteomes" id="UP000772181"/>
    </source>
</evidence>
<dbReference type="GO" id="GO:0005886">
    <property type="term" value="C:plasma membrane"/>
    <property type="evidence" value="ECO:0007669"/>
    <property type="project" value="UniProtKB-SubCell"/>
</dbReference>
<evidence type="ECO:0000256" key="1">
    <source>
        <dbReference type="ARBA" id="ARBA00004651"/>
    </source>
</evidence>
<proteinExistence type="predicted"/>
<keyword evidence="3 6" id="KW-0812">Transmembrane</keyword>
<evidence type="ECO:0000256" key="5">
    <source>
        <dbReference type="ARBA" id="ARBA00023136"/>
    </source>
</evidence>
<comment type="subcellular location">
    <subcellularLocation>
        <location evidence="1">Cell membrane</location>
        <topology evidence="1">Multi-pass membrane protein</topology>
    </subcellularLocation>
</comment>
<feature type="transmembrane region" description="Helical" evidence="6">
    <location>
        <begin position="141"/>
        <end position="163"/>
    </location>
</feature>
<evidence type="ECO:0000313" key="8">
    <source>
        <dbReference type="EMBL" id="MBI4595505.1"/>
    </source>
</evidence>
<comment type="caution">
    <text evidence="8">The sequence shown here is derived from an EMBL/GenBank/DDBJ whole genome shotgun (WGS) entry which is preliminary data.</text>
</comment>
<accession>A0A933GMY6</accession>
<dbReference type="AlphaFoldDB" id="A0A933GMY6"/>
<evidence type="ECO:0000256" key="4">
    <source>
        <dbReference type="ARBA" id="ARBA00022989"/>
    </source>
</evidence>
<evidence type="ECO:0000256" key="3">
    <source>
        <dbReference type="ARBA" id="ARBA00022692"/>
    </source>
</evidence>
<dbReference type="EMBL" id="JACQWF010000176">
    <property type="protein sequence ID" value="MBI4595505.1"/>
    <property type="molecule type" value="Genomic_DNA"/>
</dbReference>
<feature type="domain" description="DNA translocase FtsK 4TM region" evidence="7">
    <location>
        <begin position="14"/>
        <end position="167"/>
    </location>
</feature>
<protein>
    <submittedName>
        <fullName evidence="8">DNA translocase FtsK 4TM domain-containing protein</fullName>
    </submittedName>
</protein>
<keyword evidence="5 6" id="KW-0472">Membrane</keyword>
<gene>
    <name evidence="8" type="ORF">HY730_03900</name>
</gene>
<organism evidence="8 9">
    <name type="scientific">Tectimicrobiota bacterium</name>
    <dbReference type="NCBI Taxonomy" id="2528274"/>
    <lineage>
        <taxon>Bacteria</taxon>
        <taxon>Pseudomonadati</taxon>
        <taxon>Nitrospinota/Tectimicrobiota group</taxon>
        <taxon>Candidatus Tectimicrobiota</taxon>
    </lineage>
</organism>
<dbReference type="InterPro" id="IPR025199">
    <property type="entry name" value="FtsK_4TM"/>
</dbReference>
<name>A0A933GMY6_UNCTE</name>
<dbReference type="Proteomes" id="UP000772181">
    <property type="component" value="Unassembled WGS sequence"/>
</dbReference>
<evidence type="ECO:0000256" key="2">
    <source>
        <dbReference type="ARBA" id="ARBA00022475"/>
    </source>
</evidence>
<feature type="transmembrane region" description="Helical" evidence="6">
    <location>
        <begin position="12"/>
        <end position="33"/>
    </location>
</feature>
<sequence>MKVAPKSEAKRHWLMGIFILGFSFFLIISLRSYSPSDPPLTFMALQGKQFLNLGGPIGAFFSSSLVIFLGSSRYLFLAIFCCLAYQMFQKSRPRYFGASLLSSLVMVVIFSAAGSLIYFFFEEPKEAMHAGGLTGYYVTQFLLKWLSRGGASLLLLTLGIVFLKFSLKILPEIFLWTIEEGARWTWKFGLP</sequence>
<evidence type="ECO:0000256" key="6">
    <source>
        <dbReference type="SAM" id="Phobius"/>
    </source>
</evidence>
<evidence type="ECO:0000259" key="7">
    <source>
        <dbReference type="Pfam" id="PF13491"/>
    </source>
</evidence>
<keyword evidence="4 6" id="KW-1133">Transmembrane helix</keyword>
<feature type="transmembrane region" description="Helical" evidence="6">
    <location>
        <begin position="53"/>
        <end position="83"/>
    </location>
</feature>